<dbReference type="PANTHER" id="PTHR43475:SF3">
    <property type="entry name" value="TRANSLATION INITIATION FACTOR EIF-2B SUBUNIT FAMILY PROTEIN (AFU_ORTHOLOGUE AFUA_2G14290)"/>
    <property type="match status" value="1"/>
</dbReference>
<dbReference type="InterPro" id="IPR042529">
    <property type="entry name" value="IF_2B-like_C"/>
</dbReference>
<dbReference type="PROSITE" id="PS51462">
    <property type="entry name" value="NUDIX"/>
    <property type="match status" value="1"/>
</dbReference>
<keyword evidence="2" id="KW-0378">Hydrolase</keyword>
<dbReference type="Gene3D" id="3.40.50.10470">
    <property type="entry name" value="Translation initiation factor eif-2b, domain 2"/>
    <property type="match status" value="1"/>
</dbReference>
<dbReference type="InterPro" id="IPR015797">
    <property type="entry name" value="NUDIX_hydrolase-like_dom_sf"/>
</dbReference>
<dbReference type="CDD" id="cd18872">
    <property type="entry name" value="NUDIX_eIF-2B"/>
    <property type="match status" value="1"/>
</dbReference>
<proteinExistence type="inferred from homology"/>
<evidence type="ECO:0000259" key="4">
    <source>
        <dbReference type="PROSITE" id="PS51462"/>
    </source>
</evidence>
<gene>
    <name evidence="5" type="ORF">N7476_003766</name>
</gene>
<dbReference type="GO" id="GO:0016787">
    <property type="term" value="F:hydrolase activity"/>
    <property type="evidence" value="ECO:0007669"/>
    <property type="project" value="UniProtKB-KW"/>
</dbReference>
<dbReference type="EMBL" id="JAPZBO010000003">
    <property type="protein sequence ID" value="KAJ5320764.1"/>
    <property type="molecule type" value="Genomic_DNA"/>
</dbReference>
<accession>A0A9W9PZ14</accession>
<comment type="caution">
    <text evidence="5">The sequence shown here is derived from an EMBL/GenBank/DDBJ whole genome shotgun (WGS) entry which is preliminary data.</text>
</comment>
<dbReference type="AlphaFoldDB" id="A0A9W9PZ14"/>
<dbReference type="Pfam" id="PF01008">
    <property type="entry name" value="IF-2B"/>
    <property type="match status" value="1"/>
</dbReference>
<dbReference type="Proteomes" id="UP001147746">
    <property type="component" value="Unassembled WGS sequence"/>
</dbReference>
<dbReference type="PROSITE" id="PS00893">
    <property type="entry name" value="NUDIX_BOX"/>
    <property type="match status" value="1"/>
</dbReference>
<feature type="domain" description="Nudix hydrolase" evidence="4">
    <location>
        <begin position="9"/>
        <end position="155"/>
    </location>
</feature>
<evidence type="ECO:0000313" key="5">
    <source>
        <dbReference type="EMBL" id="KAJ5320764.1"/>
    </source>
</evidence>
<comment type="similarity">
    <text evidence="1 3">Belongs to the eIF-2B alpha/beta/delta subunits family.</text>
</comment>
<reference evidence="5" key="2">
    <citation type="journal article" date="2023" name="IMA Fungus">
        <title>Comparative genomic study of the Penicillium genus elucidates a diverse pangenome and 15 lateral gene transfer events.</title>
        <authorList>
            <person name="Petersen C."/>
            <person name="Sorensen T."/>
            <person name="Nielsen M.R."/>
            <person name="Sondergaard T.E."/>
            <person name="Sorensen J.L."/>
            <person name="Fitzpatrick D.A."/>
            <person name="Frisvad J.C."/>
            <person name="Nielsen K.L."/>
        </authorList>
    </citation>
    <scope>NUCLEOTIDE SEQUENCE</scope>
    <source>
        <strain evidence="5">IBT 21472</strain>
    </source>
</reference>
<dbReference type="InterPro" id="IPR037171">
    <property type="entry name" value="NagB/RpiA_transferase-like"/>
</dbReference>
<dbReference type="SUPFAM" id="SSF55811">
    <property type="entry name" value="Nudix"/>
    <property type="match status" value="1"/>
</dbReference>
<evidence type="ECO:0000256" key="1">
    <source>
        <dbReference type="ARBA" id="ARBA00007251"/>
    </source>
</evidence>
<dbReference type="InterPro" id="IPR000086">
    <property type="entry name" value="NUDIX_hydrolase_dom"/>
</dbReference>
<sequence length="519" mass="58167">MAAQQPELQQRSVVSSFIISLRGSPRVALFRRSDSVNTYRHRLAPISGTIEPHESPVAAAWRELKEETTLTARDIELWRHGKSYTFSDPSIRRQWTIYPFAFRLKHSDEGGRGEEAIKIDWEHDGWEWFDLRDIQGDEFGVPRLADSLHRVWFEAEMSGEASQALRSGLQQLKNDHRSGSHELTTIALTGYRDVLVHLRDDSNWWRTARMAAWHMCKNGRESMSSATQNAFLAVLSDLEKLAGSGLDNGSAWDYALDVVDSHLEKRRAMPARVRDSFTAYLNTTFMQMAESQSTLTILTLSASSTIRDSILDAFASLPISNLDIRILESRPLFEGASMASSLVSEFQTRFSSRLDRHLRLAVYTDASAAIAADGVDFVLLGADCISSEGWISNKTGSLPAVLAARYASPSVKVLVFSQLEKVAEPGSQEDHNAENNDPVELMTPWLGSDVKGLGILQKQMDTPPDTSNCVVEVKNIYFEWVPVNLIDRYVCEEGTVSRKDIKAKAYQVKEKADRYLGSL</sequence>
<dbReference type="GO" id="GO:0019509">
    <property type="term" value="P:L-methionine salvage from methylthioadenosine"/>
    <property type="evidence" value="ECO:0007669"/>
    <property type="project" value="TreeGrafter"/>
</dbReference>
<protein>
    <recommendedName>
        <fullName evidence="4">Nudix hydrolase domain-containing protein</fullName>
    </recommendedName>
</protein>
<evidence type="ECO:0000256" key="2">
    <source>
        <dbReference type="ARBA" id="ARBA00022801"/>
    </source>
</evidence>
<evidence type="ECO:0000313" key="6">
    <source>
        <dbReference type="Proteomes" id="UP001147746"/>
    </source>
</evidence>
<dbReference type="SUPFAM" id="SSF100950">
    <property type="entry name" value="NagB/RpiA/CoA transferase-like"/>
    <property type="match status" value="1"/>
</dbReference>
<dbReference type="GO" id="GO:0046523">
    <property type="term" value="F:S-methyl-5-thioribose-1-phosphate isomerase activity"/>
    <property type="evidence" value="ECO:0007669"/>
    <property type="project" value="TreeGrafter"/>
</dbReference>
<dbReference type="InterPro" id="IPR000649">
    <property type="entry name" value="IF-2B-related"/>
</dbReference>
<name>A0A9W9PZ14_9EURO</name>
<keyword evidence="6" id="KW-1185">Reference proteome</keyword>
<evidence type="ECO:0000256" key="3">
    <source>
        <dbReference type="RuleBase" id="RU003814"/>
    </source>
</evidence>
<organism evidence="5 6">
    <name type="scientific">Penicillium atrosanguineum</name>
    <dbReference type="NCBI Taxonomy" id="1132637"/>
    <lineage>
        <taxon>Eukaryota</taxon>
        <taxon>Fungi</taxon>
        <taxon>Dikarya</taxon>
        <taxon>Ascomycota</taxon>
        <taxon>Pezizomycotina</taxon>
        <taxon>Eurotiomycetes</taxon>
        <taxon>Eurotiomycetidae</taxon>
        <taxon>Eurotiales</taxon>
        <taxon>Aspergillaceae</taxon>
        <taxon>Penicillium</taxon>
    </lineage>
</organism>
<dbReference type="Pfam" id="PF00293">
    <property type="entry name" value="NUDIX"/>
    <property type="match status" value="1"/>
</dbReference>
<reference evidence="5" key="1">
    <citation type="submission" date="2022-12" db="EMBL/GenBank/DDBJ databases">
        <authorList>
            <person name="Petersen C."/>
        </authorList>
    </citation>
    <scope>NUCLEOTIDE SEQUENCE</scope>
    <source>
        <strain evidence="5">IBT 21472</strain>
    </source>
</reference>
<dbReference type="InterPro" id="IPR020084">
    <property type="entry name" value="NUDIX_hydrolase_CS"/>
</dbReference>
<dbReference type="PANTHER" id="PTHR43475">
    <property type="entry name" value="METHYLTHIORIBOSE-1-PHOSPHATE ISOMERASE"/>
    <property type="match status" value="1"/>
</dbReference>
<dbReference type="Gene3D" id="3.90.79.10">
    <property type="entry name" value="Nucleoside Triphosphate Pyrophosphohydrolase"/>
    <property type="match status" value="1"/>
</dbReference>